<evidence type="ECO:0000313" key="1">
    <source>
        <dbReference type="EMBL" id="MBF4692372.1"/>
    </source>
</evidence>
<dbReference type="Proteomes" id="UP000614200">
    <property type="component" value="Unassembled WGS sequence"/>
</dbReference>
<evidence type="ECO:0000313" key="2">
    <source>
        <dbReference type="Proteomes" id="UP000614200"/>
    </source>
</evidence>
<dbReference type="Gene3D" id="2.60.40.10">
    <property type="entry name" value="Immunoglobulins"/>
    <property type="match status" value="1"/>
</dbReference>
<name>A0ABR9ZPI3_9FIRM</name>
<keyword evidence="2" id="KW-1185">Reference proteome</keyword>
<organism evidence="1 2">
    <name type="scientific">Fusibacter ferrireducens</name>
    <dbReference type="NCBI Taxonomy" id="2785058"/>
    <lineage>
        <taxon>Bacteria</taxon>
        <taxon>Bacillati</taxon>
        <taxon>Bacillota</taxon>
        <taxon>Clostridia</taxon>
        <taxon>Eubacteriales</taxon>
        <taxon>Eubacteriales Family XII. Incertae Sedis</taxon>
        <taxon>Fusibacter</taxon>
    </lineage>
</organism>
<reference evidence="1 2" key="1">
    <citation type="submission" date="2020-11" db="EMBL/GenBank/DDBJ databases">
        <title>Fusibacter basophilias sp. nov.</title>
        <authorList>
            <person name="Qiu D."/>
        </authorList>
    </citation>
    <scope>NUCLEOTIDE SEQUENCE [LARGE SCALE GENOMIC DNA]</scope>
    <source>
        <strain evidence="1 2">Q10-2</strain>
    </source>
</reference>
<dbReference type="InterPro" id="IPR013783">
    <property type="entry name" value="Ig-like_fold"/>
</dbReference>
<accession>A0ABR9ZPI3</accession>
<sequence length="330" mass="36586">MISRIYVNQKNLLLLIILGISSLLLWGCSNSSNESQNQPSTTSTEQTNSDLNPMYTITGIVFLDANGNGIMESDESGLPDITIKNQFSESHTDSDGQFILESQQGNDLISVVQNSLPPGLMLTTSNASQAFTVSGHIESDPIGYTYPVPDAPSYTFKDTITTDSTYDNYYFELQMSNAGQLNETMKLWVIGQSMKAETQGLITYYNHENGTMGVYAAETNQVVITPIMEEMPIVTPFTFVDELDAQTFDEIAYRGEEDLDDKEVLVFENTSPGFEATYYVWKEHPMIIKMETKSGSFESSFYFKDLSLGTVTPDDITYPAGAEVLNLSGQ</sequence>
<comment type="caution">
    <text evidence="1">The sequence shown here is derived from an EMBL/GenBank/DDBJ whole genome shotgun (WGS) entry which is preliminary data.</text>
</comment>
<gene>
    <name evidence="1" type="ORF">ISU02_04555</name>
</gene>
<evidence type="ECO:0008006" key="3">
    <source>
        <dbReference type="Google" id="ProtNLM"/>
    </source>
</evidence>
<dbReference type="SUPFAM" id="SSF117074">
    <property type="entry name" value="Hypothetical protein PA1324"/>
    <property type="match status" value="1"/>
</dbReference>
<proteinExistence type="predicted"/>
<dbReference type="EMBL" id="JADKNH010000002">
    <property type="protein sequence ID" value="MBF4692372.1"/>
    <property type="molecule type" value="Genomic_DNA"/>
</dbReference>
<protein>
    <recommendedName>
        <fullName evidence="3">SD-repeat containing protein B domain-containing protein</fullName>
    </recommendedName>
</protein>
<dbReference type="RefSeq" id="WP_194700604.1">
    <property type="nucleotide sequence ID" value="NZ_JADKNH010000002.1"/>
</dbReference>